<dbReference type="Pfam" id="PF12705">
    <property type="entry name" value="PDDEXK_1"/>
    <property type="match status" value="1"/>
</dbReference>
<name>A0AAW9FJH4_9HYPH</name>
<feature type="domain" description="PD-(D/E)XK endonuclease-like" evidence="1">
    <location>
        <begin position="582"/>
        <end position="807"/>
    </location>
</feature>
<dbReference type="SUPFAM" id="SSF52540">
    <property type="entry name" value="P-loop containing nucleoside triphosphate hydrolases"/>
    <property type="match status" value="1"/>
</dbReference>
<dbReference type="EMBL" id="JAVRAF010000022">
    <property type="protein sequence ID" value="MDX8305569.1"/>
    <property type="molecule type" value="Genomic_DNA"/>
</dbReference>
<dbReference type="InterPro" id="IPR027417">
    <property type="entry name" value="P-loop_NTPase"/>
</dbReference>
<sequence length="884" mass="94931">MAAAGRSTLIVHGRLAMREGRLAAARGGRHGLQILSFEQAAVRLAGGFTRPIDEESLRTAIQTVLPTTPMGELESIKMLPGMISATADTLHKAWRAGIDLAARSADHPRLDAIARLEAAVLAQLPIGMMRPVDIVVAAKSRIAHTPAILGAMEIDGLTELSPCWRPLVKELAEHIPVQWTAGPRTSPTWLDDSGVNIVRREGEAPAVRSVSAATAYHESIEAMRWARALLASGLSASDIAIATASPADYDDHFLALRADANIDLHFAHGVRTVTTREGQAAAALADIVVRGLSQSRLRRLATLCRESAPLASLPESWLRVLPSDAPLSTSTAWNRLLAQLMPEDWPDATDHVPALRAAVDLLAKGPEAAQDIGEAFLRGRALSIWRKALLAGPAASVDVTLEALKQDDGLEACVSVAWMPASALAASPRRFVRLIGLNSSRWPRGIAEDRLIPNHIIPTAELDPLPVNLADRRDFETILATTSGEVVLSRARRDSDGRLLGRSPLLASHGEEGYLRRNAVPAYALSETDRLMARPEEFAVDPQATRARACWRDWRLADITPHDGLVRPDHPLILAILARTQSASSLKTLLRSPLGFLWRYAFGWKTPQSSAEPLVLDALAAGDLIHLVLDRALRNLEATGGLASADAASIDAAVAEAAGAVAAEWEGQRPVPPNVIWGRTLHDARALAVRALTYGDDHLPGSRSYGEVPFGGSEPRSEAELPWDASLPVMIPDTGFQIAGYIDRLDITGDGSRALVRDYKTGKTPKGNIRLNGGRELQRCLYGFAVKALLGDDVAISASLLYPREPLDLRLDDPEAVLAEMTGYLQAARDAFASGAALPGPDTGGDYDDLAFALPANAGATYCKRKRPAATERLGEVAQVWEAE</sequence>
<dbReference type="Gene3D" id="3.90.320.10">
    <property type="match status" value="1"/>
</dbReference>
<dbReference type="InterPro" id="IPR011604">
    <property type="entry name" value="PDDEXK-like_dom_sf"/>
</dbReference>
<dbReference type="InterPro" id="IPR038726">
    <property type="entry name" value="PDDEXK_AddAB-type"/>
</dbReference>
<evidence type="ECO:0000313" key="2">
    <source>
        <dbReference type="EMBL" id="MDX8305569.1"/>
    </source>
</evidence>
<dbReference type="RefSeq" id="WP_320203689.1">
    <property type="nucleotide sequence ID" value="NZ_CP192785.1"/>
</dbReference>
<proteinExistence type="predicted"/>
<evidence type="ECO:0000259" key="1">
    <source>
        <dbReference type="Pfam" id="PF12705"/>
    </source>
</evidence>
<comment type="caution">
    <text evidence="2">The sequence shown here is derived from an EMBL/GenBank/DDBJ whole genome shotgun (WGS) entry which is preliminary data.</text>
</comment>
<dbReference type="AlphaFoldDB" id="A0AAW9FJH4"/>
<organism evidence="2">
    <name type="scientific">Agrobacterium rosae</name>
    <dbReference type="NCBI Taxonomy" id="1972867"/>
    <lineage>
        <taxon>Bacteria</taxon>
        <taxon>Pseudomonadati</taxon>
        <taxon>Pseudomonadota</taxon>
        <taxon>Alphaproteobacteria</taxon>
        <taxon>Hyphomicrobiales</taxon>
        <taxon>Rhizobiaceae</taxon>
        <taxon>Rhizobium/Agrobacterium group</taxon>
        <taxon>Agrobacterium</taxon>
    </lineage>
</organism>
<reference evidence="2" key="1">
    <citation type="journal article" date="2023" name="Phytobiomes J">
        <title>Deciphering the key players within the bacterial microbiota associated with aerial crown gall tumors on rhododendron: Insights into the gallobiome.</title>
        <authorList>
            <person name="Kuzmanovic N."/>
            <person name="Nesme J."/>
            <person name="Wolf J."/>
            <person name="Neumann-Schaal M."/>
            <person name="Petersen J."/>
            <person name="Fernandez-Gnecco G."/>
            <person name="Sproeer C."/>
            <person name="Bunk B."/>
            <person name="Overmann J."/>
            <person name="Sorensen S.J."/>
            <person name="Idczak E."/>
            <person name="Smalla K."/>
        </authorList>
    </citation>
    <scope>NUCLEOTIDE SEQUENCE</scope>
    <source>
        <strain evidence="2">Rho-11.1</strain>
    </source>
</reference>
<accession>A0AAW9FJH4</accession>
<protein>
    <submittedName>
        <fullName evidence="2">PD-(D/E)XK nuclease family protein</fullName>
    </submittedName>
</protein>
<gene>
    <name evidence="2" type="ORF">RMR22_25350</name>
</gene>